<dbReference type="OrthoDB" id="3501362at2759"/>
<name>A0A2J6TJ53_9HELO</name>
<sequence length="246" mass="28142">MLQQHHPSAIPSWPRWMQSAATLLAETFQQETHQARASLGGEVSYVSPPLRRFTNGERIIELPSSLQERADQIIESEEVLKAYGTRAVEQMWAIRPSRVQQLINKTERDLEESTRDWFDEEFFEEKDQYNWGHMTDEKHVATAARKQIRLLSIVSELVRGCQIHNDAVIFFEEGGMVGLAPVGTRVGDIVCRIQELDTVGILREHGDNLWMIAKAMELSPLAEINRSCTEVVFDVDVEHMSVLTRL</sequence>
<gene>
    <name evidence="1" type="ORF">K444DRAFT_609932</name>
</gene>
<reference evidence="1 2" key="1">
    <citation type="submission" date="2016-04" db="EMBL/GenBank/DDBJ databases">
        <title>A degradative enzymes factory behind the ericoid mycorrhizal symbiosis.</title>
        <authorList>
            <consortium name="DOE Joint Genome Institute"/>
            <person name="Martino E."/>
            <person name="Morin E."/>
            <person name="Grelet G."/>
            <person name="Kuo A."/>
            <person name="Kohler A."/>
            <person name="Daghino S."/>
            <person name="Barry K."/>
            <person name="Choi C."/>
            <person name="Cichocki N."/>
            <person name="Clum A."/>
            <person name="Copeland A."/>
            <person name="Hainaut M."/>
            <person name="Haridas S."/>
            <person name="Labutti K."/>
            <person name="Lindquist E."/>
            <person name="Lipzen A."/>
            <person name="Khouja H.-R."/>
            <person name="Murat C."/>
            <person name="Ohm R."/>
            <person name="Olson A."/>
            <person name="Spatafora J."/>
            <person name="Veneault-Fourrey C."/>
            <person name="Henrissat B."/>
            <person name="Grigoriev I."/>
            <person name="Martin F."/>
            <person name="Perotto S."/>
        </authorList>
    </citation>
    <scope>NUCLEOTIDE SEQUENCE [LARGE SCALE GENOMIC DNA]</scope>
    <source>
        <strain evidence="1 2">E</strain>
    </source>
</reference>
<evidence type="ECO:0000313" key="1">
    <source>
        <dbReference type="EMBL" id="PMD63057.1"/>
    </source>
</evidence>
<dbReference type="InParanoid" id="A0A2J6TJ53"/>
<organism evidence="1 2">
    <name type="scientific">Hyaloscypha bicolor E</name>
    <dbReference type="NCBI Taxonomy" id="1095630"/>
    <lineage>
        <taxon>Eukaryota</taxon>
        <taxon>Fungi</taxon>
        <taxon>Dikarya</taxon>
        <taxon>Ascomycota</taxon>
        <taxon>Pezizomycotina</taxon>
        <taxon>Leotiomycetes</taxon>
        <taxon>Helotiales</taxon>
        <taxon>Hyaloscyphaceae</taxon>
        <taxon>Hyaloscypha</taxon>
        <taxon>Hyaloscypha bicolor</taxon>
    </lineage>
</organism>
<keyword evidence="2" id="KW-1185">Reference proteome</keyword>
<proteinExistence type="predicted"/>
<protein>
    <submittedName>
        <fullName evidence="1">Uncharacterized protein</fullName>
    </submittedName>
</protein>
<dbReference type="EMBL" id="KZ613782">
    <property type="protein sequence ID" value="PMD63057.1"/>
    <property type="molecule type" value="Genomic_DNA"/>
</dbReference>
<dbReference type="AlphaFoldDB" id="A0A2J6TJ53"/>
<dbReference type="GeneID" id="36587735"/>
<accession>A0A2J6TJ53</accession>
<dbReference type="RefSeq" id="XP_024739961.1">
    <property type="nucleotide sequence ID" value="XM_024879658.1"/>
</dbReference>
<evidence type="ECO:0000313" key="2">
    <source>
        <dbReference type="Proteomes" id="UP000235371"/>
    </source>
</evidence>
<dbReference type="Proteomes" id="UP000235371">
    <property type="component" value="Unassembled WGS sequence"/>
</dbReference>